<feature type="domain" description="Type II/III secretion system secretin-like" evidence="6">
    <location>
        <begin position="396"/>
        <end position="561"/>
    </location>
</feature>
<evidence type="ECO:0000256" key="1">
    <source>
        <dbReference type="ARBA" id="ARBA00004442"/>
    </source>
</evidence>
<reference evidence="8" key="1">
    <citation type="submission" date="2008-10" db="EMBL/GenBank/DDBJ databases">
        <title>Complete sequence of Desulfovibrio vulgaris str. 'Miyazaki F'.</title>
        <authorList>
            <person name="Lucas S."/>
            <person name="Copeland A."/>
            <person name="Lapidus A."/>
            <person name="Glavina del Rio T."/>
            <person name="Dalin E."/>
            <person name="Tice H."/>
            <person name="Bruce D."/>
            <person name="Goodwin L."/>
            <person name="Pitluck S."/>
            <person name="Sims D."/>
            <person name="Brettin T."/>
            <person name="Detter J.C."/>
            <person name="Han C."/>
            <person name="Larimer F."/>
            <person name="Land M."/>
            <person name="Hauser L."/>
            <person name="Kyrpides N."/>
            <person name="Mikhailova N."/>
            <person name="Hazen T.C."/>
            <person name="Richardson P."/>
        </authorList>
    </citation>
    <scope>NUCLEOTIDE SEQUENCE</scope>
    <source>
        <strain evidence="8">Miyazaki F</strain>
    </source>
</reference>
<dbReference type="InterPro" id="IPR004846">
    <property type="entry name" value="T2SS/T3SS_dom"/>
</dbReference>
<comment type="function">
    <text evidence="3">Component of the type III secretion system (T3SS), also called injectisome, which is used to inject bacterial effector proteins into eukaryotic host cells. Forms a ring-shaped multimeric structure with an apparent central pore in the outer membrane.</text>
</comment>
<evidence type="ECO:0000256" key="5">
    <source>
        <dbReference type="SAM" id="MobiDB-lite"/>
    </source>
</evidence>
<evidence type="ECO:0000256" key="3">
    <source>
        <dbReference type="HAMAP-Rule" id="MF_02219"/>
    </source>
</evidence>
<feature type="compositionally biased region" description="Low complexity" evidence="5">
    <location>
        <begin position="610"/>
        <end position="630"/>
    </location>
</feature>
<name>B8DMS7_NITV9</name>
<keyword evidence="3" id="KW-0653">Protein transport</keyword>
<dbReference type="InterPro" id="IPR038591">
    <property type="entry name" value="NolW-like_sf"/>
</dbReference>
<dbReference type="PANTHER" id="PTHR30332:SF5">
    <property type="entry name" value="SPI-1 TYPE 3 SECRETION SYSTEM SECRETIN"/>
    <property type="match status" value="1"/>
</dbReference>
<keyword evidence="3" id="KW-0811">Translocation</keyword>
<dbReference type="NCBIfam" id="TIGR02516">
    <property type="entry name" value="type_III_yscC"/>
    <property type="match status" value="1"/>
</dbReference>
<evidence type="ECO:0000256" key="2">
    <source>
        <dbReference type="ARBA" id="ARBA00022729"/>
    </source>
</evidence>
<feature type="chain" id="PRO_5026405177" description="Type 3 secretion system secretin" evidence="3">
    <location>
        <begin position="24"/>
        <end position="666"/>
    </location>
</feature>
<dbReference type="eggNOG" id="COG1450">
    <property type="taxonomic scope" value="Bacteria"/>
</dbReference>
<dbReference type="KEGG" id="dvm:DvMF_2426"/>
<sequence precursor="true">MRDALPTLALLLCLLVAVTPCMAAPAASPVSGVSGVSGGSGGFVGAYTHYSEQEDLTVLLMDFARSQGLGASFSPGVTGTVSGRFDAVPPEKFLQGMRAAFGVLWYRVGATLNFYSEAETSRIFISPRVMSAEALYQALKQSSVLSPQLPADLMPGGGMIVVAGPQGYLDQVSAAVSAFEEAQTSNFGMRVFPLKYAWAEDISVNSMDKTVTLPGVASILRAMVTGSPASASRVTQEPATVDKLSGTGLVAQGRQQAQPQQSQAPQGQQGAQQPAQARGQQVSIMADPRVNAVIVHDAVYRMPYYESVIGDLDKPVELVEIHAAIVDIDSDYKRDLGVTYQGTAGSGQRWAGGGDFSTGTDAFPTLPSPGKPLGNGLTLSTIYTMGSDYFLAQVTALEKNGEARMLGRPSVLTVDNVQATLENTSTYYIEVQGYQAVDLFKVEAGTVLRVTPHIIRNEDGGQSIKLVVSVQDDQNDNSSATSTSNSTAIPPVKQTKINTQAIVGGGQSLLIGGYYYEQKSTTDTGIPILMDIPVLGHLFKTNSKTSKRMERLILITPKVVRLNELPATPERVDDPSFHRSATQGDYNEKVPAPAPRRSGGCTRSVTTVDPAEPAAPGSSPAAPAKAPAESQLRSQMVPGYPAASETAVPILPIVPIGPMTDAGGRG</sequence>
<keyword evidence="3 4" id="KW-0813">Transport</keyword>
<comment type="subcellular location">
    <subcellularLocation>
        <location evidence="1 3 4">Cell outer membrane</location>
    </subcellularLocation>
</comment>
<evidence type="ECO:0000259" key="7">
    <source>
        <dbReference type="Pfam" id="PF03958"/>
    </source>
</evidence>
<keyword evidence="3" id="KW-0472">Membrane</keyword>
<comment type="similarity">
    <text evidence="3">Belongs to the bacterial secretin family. T3SS SctC subfamily.</text>
</comment>
<dbReference type="AlphaFoldDB" id="B8DMS7"/>
<dbReference type="GO" id="GO:0030257">
    <property type="term" value="C:type III protein secretion system complex"/>
    <property type="evidence" value="ECO:0007669"/>
    <property type="project" value="UniProtKB-UniRule"/>
</dbReference>
<evidence type="ECO:0000256" key="4">
    <source>
        <dbReference type="RuleBase" id="RU004004"/>
    </source>
</evidence>
<protein>
    <recommendedName>
        <fullName evidence="3">Type 3 secretion system secretin</fullName>
        <shortName evidence="3">T3SS secretin</shortName>
    </recommendedName>
</protein>
<evidence type="ECO:0000313" key="8">
    <source>
        <dbReference type="EMBL" id="ACL09367.1"/>
    </source>
</evidence>
<dbReference type="GO" id="GO:0015627">
    <property type="term" value="C:type II protein secretion system complex"/>
    <property type="evidence" value="ECO:0007669"/>
    <property type="project" value="TreeGrafter"/>
</dbReference>
<keyword evidence="2 3" id="KW-0732">Signal</keyword>
<dbReference type="InterPro" id="IPR005644">
    <property type="entry name" value="NolW-like"/>
</dbReference>
<proteinExistence type="inferred from homology"/>
<dbReference type="HOGENOM" id="CLU_022474_2_0_7"/>
<dbReference type="InterPro" id="IPR050810">
    <property type="entry name" value="Bact_Secretion_Sys_Channel"/>
</dbReference>
<keyword evidence="3" id="KW-0998">Cell outer membrane</keyword>
<evidence type="ECO:0000259" key="6">
    <source>
        <dbReference type="Pfam" id="PF00263"/>
    </source>
</evidence>
<gene>
    <name evidence="3" type="primary">sctC</name>
    <name evidence="8" type="ordered locus">DvMF_2426</name>
</gene>
<accession>B8DMS7</accession>
<dbReference type="HAMAP" id="MF_02219">
    <property type="entry name" value="Type_III_secretin"/>
    <property type="match status" value="1"/>
</dbReference>
<dbReference type="PRINTS" id="PR01337">
    <property type="entry name" value="TYPE3OMGPROT"/>
</dbReference>
<dbReference type="PANTHER" id="PTHR30332">
    <property type="entry name" value="PROBABLE GENERAL SECRETION PATHWAY PROTEIN D"/>
    <property type="match status" value="1"/>
</dbReference>
<comment type="subunit">
    <text evidence="3">The core secretion machinery of the T3SS is composed of approximately 20 different proteins, including cytoplasmic components, a base, an export apparatus and a needle. This subunit is part of the base, which anchors the injectisome in the bacterial cell envelope. Forms a stable homooligomeric complex.</text>
</comment>
<dbReference type="GO" id="GO:0030254">
    <property type="term" value="P:protein secretion by the type III secretion system"/>
    <property type="evidence" value="ECO:0007669"/>
    <property type="project" value="UniProtKB-UniRule"/>
</dbReference>
<feature type="region of interest" description="Disordered" evidence="5">
    <location>
        <begin position="569"/>
        <end position="633"/>
    </location>
</feature>
<feature type="region of interest" description="Disordered" evidence="5">
    <location>
        <begin position="251"/>
        <end position="281"/>
    </location>
</feature>
<dbReference type="Pfam" id="PF00263">
    <property type="entry name" value="Secretin"/>
    <property type="match status" value="1"/>
</dbReference>
<feature type="signal peptide" evidence="3">
    <location>
        <begin position="1"/>
        <end position="23"/>
    </location>
</feature>
<dbReference type="Gene3D" id="3.55.50.30">
    <property type="match status" value="1"/>
</dbReference>
<dbReference type="InterPro" id="IPR003522">
    <property type="entry name" value="T3SS_OM_pore_YscC"/>
</dbReference>
<dbReference type="EMBL" id="CP001197">
    <property type="protein sequence ID" value="ACL09367.1"/>
    <property type="molecule type" value="Genomic_DNA"/>
</dbReference>
<feature type="domain" description="NolW-like" evidence="7">
    <location>
        <begin position="189"/>
        <end position="316"/>
    </location>
</feature>
<dbReference type="STRING" id="883.DvMF_2426"/>
<dbReference type="Pfam" id="PF03958">
    <property type="entry name" value="Secretin_N"/>
    <property type="match status" value="1"/>
</dbReference>
<organism evidence="8">
    <name type="scientific">Nitratidesulfovibrio vulgaris (strain DSM 19637 / Miyazaki F)</name>
    <name type="common">Desulfovibrio vulgaris</name>
    <dbReference type="NCBI Taxonomy" id="883"/>
    <lineage>
        <taxon>Bacteria</taxon>
        <taxon>Pseudomonadati</taxon>
        <taxon>Thermodesulfobacteriota</taxon>
        <taxon>Desulfovibrionia</taxon>
        <taxon>Desulfovibrionales</taxon>
        <taxon>Desulfovibrionaceae</taxon>
        <taxon>Nitratidesulfovibrio</taxon>
    </lineage>
</organism>
<dbReference type="GO" id="GO:0009279">
    <property type="term" value="C:cell outer membrane"/>
    <property type="evidence" value="ECO:0007669"/>
    <property type="project" value="UniProtKB-SubCell"/>
</dbReference>
<dbReference type="Gene3D" id="3.30.1370.120">
    <property type="match status" value="2"/>
</dbReference>